<dbReference type="InterPro" id="IPR006131">
    <property type="entry name" value="Asp_carbamoyltransf_Asp/Orn-bd"/>
</dbReference>
<feature type="binding site" evidence="7">
    <location>
        <position position="265"/>
    </location>
    <ligand>
        <name>carbamoyl phosphate</name>
        <dbReference type="ChEBI" id="CHEBI:58228"/>
    </ligand>
</feature>
<comment type="function">
    <text evidence="5 7">Catalyzes the condensation of carbamoyl phosphate and aspartate to form carbamoyl aspartate and inorganic phosphate, the committed step in the de novo pyrimidine nucleotide biosynthesis pathway.</text>
</comment>
<accession>D6YUA4</accession>
<dbReference type="PRINTS" id="PR00101">
    <property type="entry name" value="ATCASE"/>
</dbReference>
<keyword evidence="4 7" id="KW-0665">Pyrimidine biosynthesis</keyword>
<feature type="binding site" evidence="7">
    <location>
        <position position="54"/>
    </location>
    <ligand>
        <name>carbamoyl phosphate</name>
        <dbReference type="ChEBI" id="CHEBI:58228"/>
    </ligand>
</feature>
<keyword evidence="11" id="KW-1185">Reference proteome</keyword>
<dbReference type="FunFam" id="3.40.50.1370:FF:000002">
    <property type="entry name" value="Aspartate carbamoyltransferase 2"/>
    <property type="match status" value="1"/>
</dbReference>
<dbReference type="GO" id="GO:0005829">
    <property type="term" value="C:cytosol"/>
    <property type="evidence" value="ECO:0007669"/>
    <property type="project" value="TreeGrafter"/>
</dbReference>
<feature type="binding site" evidence="7">
    <location>
        <position position="103"/>
    </location>
    <ligand>
        <name>carbamoyl phosphate</name>
        <dbReference type="ChEBI" id="CHEBI:58228"/>
    </ligand>
</feature>
<dbReference type="SUPFAM" id="SSF53671">
    <property type="entry name" value="Aspartate/ornithine carbamoyltransferase"/>
    <property type="match status" value="1"/>
</dbReference>
<evidence type="ECO:0000313" key="10">
    <source>
        <dbReference type="EMBL" id="ADI37715.1"/>
    </source>
</evidence>
<evidence type="ECO:0000256" key="6">
    <source>
        <dbReference type="ARBA" id="ARBA00048859"/>
    </source>
</evidence>
<evidence type="ECO:0000256" key="2">
    <source>
        <dbReference type="ARBA" id="ARBA00008896"/>
    </source>
</evidence>
<dbReference type="PRINTS" id="PR00100">
    <property type="entry name" value="AOTCASE"/>
</dbReference>
<dbReference type="HAMAP" id="MF_00001">
    <property type="entry name" value="Asp_carb_tr"/>
    <property type="match status" value="1"/>
</dbReference>
<proteinExistence type="inferred from homology"/>
<comment type="pathway">
    <text evidence="1 7">Pyrimidine metabolism; UMP biosynthesis via de novo pathway; (S)-dihydroorotate from bicarbonate: step 2/3.</text>
</comment>
<dbReference type="KEGG" id="wch:wcw_0341"/>
<feature type="binding site" evidence="7">
    <location>
        <position position="82"/>
    </location>
    <ligand>
        <name>L-aspartate</name>
        <dbReference type="ChEBI" id="CHEBI:29991"/>
    </ligand>
</feature>
<dbReference type="NCBIfam" id="TIGR00670">
    <property type="entry name" value="asp_carb_tr"/>
    <property type="match status" value="1"/>
</dbReference>
<dbReference type="PANTHER" id="PTHR45753">
    <property type="entry name" value="ORNITHINE CARBAMOYLTRANSFERASE, MITOCHONDRIAL"/>
    <property type="match status" value="1"/>
</dbReference>
<feature type="domain" description="Aspartate/ornithine carbamoyltransferase Asp/Orn-binding" evidence="8">
    <location>
        <begin position="152"/>
        <end position="299"/>
    </location>
</feature>
<dbReference type="GO" id="GO:0006207">
    <property type="term" value="P:'de novo' pyrimidine nucleobase biosynthetic process"/>
    <property type="evidence" value="ECO:0007669"/>
    <property type="project" value="InterPro"/>
</dbReference>
<feature type="binding site" evidence="7">
    <location>
        <position position="225"/>
    </location>
    <ligand>
        <name>L-aspartate</name>
        <dbReference type="ChEBI" id="CHEBI:29991"/>
    </ligand>
</feature>
<comment type="catalytic activity">
    <reaction evidence="6 7">
        <text>carbamoyl phosphate + L-aspartate = N-carbamoyl-L-aspartate + phosphate + H(+)</text>
        <dbReference type="Rhea" id="RHEA:20013"/>
        <dbReference type="ChEBI" id="CHEBI:15378"/>
        <dbReference type="ChEBI" id="CHEBI:29991"/>
        <dbReference type="ChEBI" id="CHEBI:32814"/>
        <dbReference type="ChEBI" id="CHEBI:43474"/>
        <dbReference type="ChEBI" id="CHEBI:58228"/>
        <dbReference type="EC" id="2.1.3.2"/>
    </reaction>
</comment>
<gene>
    <name evidence="7 10" type="primary">pyrB</name>
    <name evidence="10" type="ordered locus">wcw_0341</name>
</gene>
<dbReference type="PANTHER" id="PTHR45753:SF6">
    <property type="entry name" value="ASPARTATE CARBAMOYLTRANSFERASE"/>
    <property type="match status" value="1"/>
</dbReference>
<name>D6YUA4_WADCW</name>
<dbReference type="eggNOG" id="COG0540">
    <property type="taxonomic scope" value="Bacteria"/>
</dbReference>
<dbReference type="RefSeq" id="WP_013181443.1">
    <property type="nucleotide sequence ID" value="NC_014225.1"/>
</dbReference>
<sequence length="305" mass="34478">MAYKSRDIIHIADFSRDEILHILDTAEKLKRSPQSDLLRGKILGSCFFEPSTRTRLSFESAMHRLGGSVIGFDNASNISTRKGETLRDSMKMLDYYADIAVIRHPLEGSAQLAADSIEIPVINAGDGSNQHPTQTFLDLFTIRETQGRLESLSIALAGDLKHGRTVHSLAEALISFQCRLYFIAPESLEMPKPLCDHLKENGIKFSFHRSLEEVMPKLDILYMTRIQEERFQDRKQLQTVNQSIKATLQLLEQSRPNLKVLHPLPRMQEIDPQVDNSPKAYYFQQAGNGLCTRQALLALTLLGEI</sequence>
<dbReference type="GO" id="GO:0006520">
    <property type="term" value="P:amino acid metabolic process"/>
    <property type="evidence" value="ECO:0007669"/>
    <property type="project" value="InterPro"/>
</dbReference>
<evidence type="ECO:0000259" key="8">
    <source>
        <dbReference type="Pfam" id="PF00185"/>
    </source>
</evidence>
<dbReference type="AlphaFoldDB" id="D6YUA4"/>
<evidence type="ECO:0000256" key="3">
    <source>
        <dbReference type="ARBA" id="ARBA00022679"/>
    </source>
</evidence>
<evidence type="ECO:0000256" key="5">
    <source>
        <dbReference type="ARBA" id="ARBA00043884"/>
    </source>
</evidence>
<evidence type="ECO:0000313" key="11">
    <source>
        <dbReference type="Proteomes" id="UP000001505"/>
    </source>
</evidence>
<dbReference type="EMBL" id="CP001928">
    <property type="protein sequence ID" value="ADI37715.1"/>
    <property type="molecule type" value="Genomic_DNA"/>
</dbReference>
<dbReference type="HOGENOM" id="CLU_043846_1_2_0"/>
<keyword evidence="3 7" id="KW-0808">Transferase</keyword>
<dbReference type="GO" id="GO:0016597">
    <property type="term" value="F:amino acid binding"/>
    <property type="evidence" value="ECO:0007669"/>
    <property type="project" value="InterPro"/>
</dbReference>
<dbReference type="InterPro" id="IPR002082">
    <property type="entry name" value="Asp_carbamoyltransf"/>
</dbReference>
<comment type="subunit">
    <text evidence="7">Heterododecamer (2C3:3R2) of six catalytic PyrB chains organized as two trimers (C3), and six regulatory PyrI chains organized as three dimers (R2).</text>
</comment>
<feature type="binding site" evidence="7">
    <location>
        <position position="264"/>
    </location>
    <ligand>
        <name>carbamoyl phosphate</name>
        <dbReference type="ChEBI" id="CHEBI:58228"/>
    </ligand>
</feature>
<dbReference type="OrthoDB" id="9774690at2"/>
<dbReference type="EC" id="2.1.3.2" evidence="7"/>
<evidence type="ECO:0000256" key="7">
    <source>
        <dbReference type="HAMAP-Rule" id="MF_00001"/>
    </source>
</evidence>
<reference evidence="10 11" key="1">
    <citation type="journal article" date="2010" name="PLoS ONE">
        <title>The Waddlia genome: a window into chlamydial biology.</title>
        <authorList>
            <person name="Bertelli C."/>
            <person name="Collyn F."/>
            <person name="Croxatto A."/>
            <person name="Ruckert C."/>
            <person name="Polkinghorne A."/>
            <person name="Kebbi-Beghdadi C."/>
            <person name="Goesmann A."/>
            <person name="Vaughan L."/>
            <person name="Greub G."/>
        </authorList>
    </citation>
    <scope>NUCLEOTIDE SEQUENCE [LARGE SCALE GENOMIC DNA]</scope>
    <source>
        <strain evidence="11">ATCC VR-1470 / WSU 86-1044</strain>
    </source>
</reference>
<dbReference type="Gene3D" id="3.40.50.1370">
    <property type="entry name" value="Aspartate/ornithine carbamoyltransferase"/>
    <property type="match status" value="2"/>
</dbReference>
<dbReference type="Pfam" id="PF02729">
    <property type="entry name" value="OTCace_N"/>
    <property type="match status" value="1"/>
</dbReference>
<dbReference type="NCBIfam" id="NF002032">
    <property type="entry name" value="PRK00856.1"/>
    <property type="match status" value="1"/>
</dbReference>
<dbReference type="STRING" id="716544.wcw_0341"/>
<dbReference type="PROSITE" id="PS00097">
    <property type="entry name" value="CARBAMOYLTRANSFERASE"/>
    <property type="match status" value="1"/>
</dbReference>
<comment type="similarity">
    <text evidence="2 7">Belongs to the aspartate/ornithine carbamoyltransferase superfamily. ATCase family.</text>
</comment>
<evidence type="ECO:0000256" key="4">
    <source>
        <dbReference type="ARBA" id="ARBA00022975"/>
    </source>
</evidence>
<dbReference type="GO" id="GO:0044205">
    <property type="term" value="P:'de novo' UMP biosynthetic process"/>
    <property type="evidence" value="ECO:0007669"/>
    <property type="project" value="UniProtKB-UniRule"/>
</dbReference>
<feature type="binding site" evidence="7">
    <location>
        <position position="131"/>
    </location>
    <ligand>
        <name>carbamoyl phosphate</name>
        <dbReference type="ChEBI" id="CHEBI:58228"/>
    </ligand>
</feature>
<feature type="binding site" evidence="7">
    <location>
        <position position="164"/>
    </location>
    <ligand>
        <name>L-aspartate</name>
        <dbReference type="ChEBI" id="CHEBI:29991"/>
    </ligand>
</feature>
<dbReference type="Proteomes" id="UP000001505">
    <property type="component" value="Chromosome"/>
</dbReference>
<feature type="binding site" evidence="7">
    <location>
        <position position="134"/>
    </location>
    <ligand>
        <name>carbamoyl phosphate</name>
        <dbReference type="ChEBI" id="CHEBI:58228"/>
    </ligand>
</feature>
<dbReference type="FunFam" id="3.40.50.1370:FF:000001">
    <property type="entry name" value="Aspartate carbamoyltransferase"/>
    <property type="match status" value="1"/>
</dbReference>
<dbReference type="GO" id="GO:0004070">
    <property type="term" value="F:aspartate carbamoyltransferase activity"/>
    <property type="evidence" value="ECO:0007669"/>
    <property type="project" value="UniProtKB-UniRule"/>
</dbReference>
<organism evidence="10 11">
    <name type="scientific">Waddlia chondrophila (strain ATCC VR-1470 / WSU 86-1044)</name>
    <dbReference type="NCBI Taxonomy" id="716544"/>
    <lineage>
        <taxon>Bacteria</taxon>
        <taxon>Pseudomonadati</taxon>
        <taxon>Chlamydiota</taxon>
        <taxon>Chlamydiia</taxon>
        <taxon>Parachlamydiales</taxon>
        <taxon>Waddliaceae</taxon>
        <taxon>Waddlia</taxon>
    </lineage>
</organism>
<dbReference type="InterPro" id="IPR006132">
    <property type="entry name" value="Asp/Orn_carbamoyltranf_P-bd"/>
</dbReference>
<dbReference type="InterPro" id="IPR006130">
    <property type="entry name" value="Asp/Orn_carbamoylTrfase"/>
</dbReference>
<feature type="binding site" evidence="7">
    <location>
        <position position="53"/>
    </location>
    <ligand>
        <name>carbamoyl phosphate</name>
        <dbReference type="ChEBI" id="CHEBI:58228"/>
    </ligand>
</feature>
<dbReference type="InterPro" id="IPR036901">
    <property type="entry name" value="Asp/Orn_carbamoylTrfase_sf"/>
</dbReference>
<dbReference type="Pfam" id="PF00185">
    <property type="entry name" value="OTCace"/>
    <property type="match status" value="1"/>
</dbReference>
<dbReference type="UniPathway" id="UPA00070">
    <property type="reaction ID" value="UER00116"/>
</dbReference>
<evidence type="ECO:0000256" key="1">
    <source>
        <dbReference type="ARBA" id="ARBA00004852"/>
    </source>
</evidence>
<evidence type="ECO:0000259" key="9">
    <source>
        <dbReference type="Pfam" id="PF02729"/>
    </source>
</evidence>
<protein>
    <recommendedName>
        <fullName evidence="7">Aspartate carbamoyltransferase</fullName>
        <ecNumber evidence="7">2.1.3.2</ecNumber>
    </recommendedName>
    <alternativeName>
        <fullName evidence="7">Aspartate transcarbamylase</fullName>
        <shortName evidence="7">ATCase</shortName>
    </alternativeName>
</protein>
<feature type="domain" description="Aspartate/ornithine carbamoyltransferase carbamoyl-P binding" evidence="9">
    <location>
        <begin position="6"/>
        <end position="144"/>
    </location>
</feature>